<evidence type="ECO:0000313" key="5">
    <source>
        <dbReference type="Proteomes" id="UP000515156"/>
    </source>
</evidence>
<feature type="region of interest" description="Disordered" evidence="2">
    <location>
        <begin position="503"/>
        <end position="587"/>
    </location>
</feature>
<dbReference type="GO" id="GO:0005768">
    <property type="term" value="C:endosome"/>
    <property type="evidence" value="ECO:0007669"/>
    <property type="project" value="TreeGrafter"/>
</dbReference>
<dbReference type="InParanoid" id="A0A6P7YQI7"/>
<dbReference type="AlphaFoldDB" id="A0A6P7YQI7"/>
<proteinExistence type="inferred from homology"/>
<dbReference type="InterPro" id="IPR013937">
    <property type="entry name" value="Sorting_nexin_C"/>
</dbReference>
<evidence type="ECO:0000313" key="6">
    <source>
        <dbReference type="RefSeq" id="XP_030065515.1"/>
    </source>
</evidence>
<evidence type="ECO:0000259" key="3">
    <source>
        <dbReference type="Pfam" id="PF02194"/>
    </source>
</evidence>
<comment type="similarity">
    <text evidence="1">Belongs to the sorting nexin family.</text>
</comment>
<keyword evidence="5" id="KW-1185">Reference proteome</keyword>
<dbReference type="PANTHER" id="PTHR22775">
    <property type="entry name" value="SORTING NEXIN"/>
    <property type="match status" value="1"/>
</dbReference>
<feature type="region of interest" description="Disordered" evidence="2">
    <location>
        <begin position="9"/>
        <end position="46"/>
    </location>
</feature>
<accession>A0A6P7YQI7</accession>
<dbReference type="Pfam" id="PF08628">
    <property type="entry name" value="Nexin_C"/>
    <property type="match status" value="1"/>
</dbReference>
<feature type="region of interest" description="Disordered" evidence="2">
    <location>
        <begin position="227"/>
        <end position="321"/>
    </location>
</feature>
<dbReference type="OrthoDB" id="120967at2759"/>
<feature type="domain" description="PXA" evidence="3">
    <location>
        <begin position="151"/>
        <end position="220"/>
    </location>
</feature>
<feature type="domain" description="Sorting nexin C-terminal" evidence="4">
    <location>
        <begin position="632"/>
        <end position="705"/>
    </location>
</feature>
<sequence length="770" mass="88069">MFFAYRWLRNEDQSRPEPTAAHSEQEQRRPRTAQPPRTPALRQADDPAGDVTVHAFDVPDASTFKTESTIVRQALLKVLESAYLWFFPPVPNASKSYKLQPLYQLVVEEFSATIDSIKQKTEHVRGPRLVLILICVLTEHLQQGKQNTGQARGKIFQTPERKVDFLRQYTKLCTDNWLPASLLESKLFSLFLNEILTLKVLDQVLSMLSDPNSFNQMVINVLDPEAPEEEPASMEQEVTQPNEDTDVRSMNEDETVAKPKKKGFRSAGKNRIAPKKKESGWKRPSRRSEDKSGIHFRTLCSDQGNEMWEAENETEQSREQKRKSEILGYEDLETKQCWTKLLCKLWKTDNMKVKVINVQFPEDPGEGESILCSIRIEDKDDPEDGLWTVNNTLDDFLHLQDKLGFPALEKIPLKSILELHKLEDNAGIQRAEKLLNTFLQELVTLIQTLENMDACLFLCPLEGPEEDWDDFRDILLELLCLVSDDDLQLIQCKTDAAVANGSKYRSPMEDHRQHTNSSEKYEVPAELAAASFEPGYTKPRVRKRPHLKSPGTSSSPAKRGLTRKSEDEGPVFRSLTNDDEKSPSQSIGKIEDVKMVLNNLKDHPQPLTMAVQRFLKEICKESFVTGSLSRLAASVRVITKRPSRKVEKFLEEKCDEYLSESKLASYVDKLREILWCNERPAAAGLEQTLDMKERMKAKSETLLSRITFAGILPSFASVTKRIKLEPRLHNIFQDAEDNERLIYMCLFYLSEELIPGLGQSLDVPWLKIKD</sequence>
<dbReference type="PANTHER" id="PTHR22775:SF48">
    <property type="entry name" value="SORTING NEXIN-25"/>
    <property type="match status" value="1"/>
</dbReference>
<feature type="compositionally biased region" description="Basic and acidic residues" evidence="2">
    <location>
        <begin position="506"/>
        <end position="523"/>
    </location>
</feature>
<feature type="compositionally biased region" description="Basic and acidic residues" evidence="2">
    <location>
        <begin position="245"/>
        <end position="257"/>
    </location>
</feature>
<dbReference type="RefSeq" id="XP_030065515.1">
    <property type="nucleotide sequence ID" value="XM_030209655.1"/>
</dbReference>
<gene>
    <name evidence="6" type="primary">LOC115474261</name>
</gene>
<evidence type="ECO:0000259" key="4">
    <source>
        <dbReference type="Pfam" id="PF08628"/>
    </source>
</evidence>
<feature type="compositionally biased region" description="Basic and acidic residues" evidence="2">
    <location>
        <begin position="275"/>
        <end position="293"/>
    </location>
</feature>
<dbReference type="InterPro" id="IPR003114">
    <property type="entry name" value="Phox_assoc"/>
</dbReference>
<dbReference type="GO" id="GO:0035091">
    <property type="term" value="F:phosphatidylinositol binding"/>
    <property type="evidence" value="ECO:0007669"/>
    <property type="project" value="TreeGrafter"/>
</dbReference>
<dbReference type="GeneID" id="115474261"/>
<protein>
    <submittedName>
        <fullName evidence="6">Uncharacterized protein LOC115474261 isoform X1</fullName>
    </submittedName>
</protein>
<evidence type="ECO:0000256" key="2">
    <source>
        <dbReference type="SAM" id="MobiDB-lite"/>
    </source>
</evidence>
<dbReference type="KEGG" id="muo:115474261"/>
<reference evidence="6" key="1">
    <citation type="submission" date="2025-08" db="UniProtKB">
        <authorList>
            <consortium name="RefSeq"/>
        </authorList>
    </citation>
    <scope>IDENTIFICATION</scope>
</reference>
<dbReference type="Pfam" id="PF02194">
    <property type="entry name" value="PXA"/>
    <property type="match status" value="1"/>
</dbReference>
<evidence type="ECO:0000256" key="1">
    <source>
        <dbReference type="ARBA" id="ARBA00010883"/>
    </source>
</evidence>
<organism evidence="5 6">
    <name type="scientific">Microcaecilia unicolor</name>
    <dbReference type="NCBI Taxonomy" id="1415580"/>
    <lineage>
        <taxon>Eukaryota</taxon>
        <taxon>Metazoa</taxon>
        <taxon>Chordata</taxon>
        <taxon>Craniata</taxon>
        <taxon>Vertebrata</taxon>
        <taxon>Euteleostomi</taxon>
        <taxon>Amphibia</taxon>
        <taxon>Gymnophiona</taxon>
        <taxon>Siphonopidae</taxon>
        <taxon>Microcaecilia</taxon>
    </lineage>
</organism>
<name>A0A6P7YQI7_9AMPH</name>
<dbReference type="Proteomes" id="UP000515156">
    <property type="component" value="Chromosome 7"/>
</dbReference>